<organism evidence="2 3">
    <name type="scientific">Frankia nepalensis</name>
    <dbReference type="NCBI Taxonomy" id="1836974"/>
    <lineage>
        <taxon>Bacteria</taxon>
        <taxon>Bacillati</taxon>
        <taxon>Actinomycetota</taxon>
        <taxon>Actinomycetes</taxon>
        <taxon>Frankiales</taxon>
        <taxon>Frankiaceae</taxon>
        <taxon>Frankia</taxon>
    </lineage>
</organism>
<evidence type="ECO:0000313" key="3">
    <source>
        <dbReference type="Proteomes" id="UP000604475"/>
    </source>
</evidence>
<feature type="region of interest" description="Disordered" evidence="1">
    <location>
        <begin position="480"/>
        <end position="500"/>
    </location>
</feature>
<dbReference type="EMBL" id="JAEACQ010000258">
    <property type="protein sequence ID" value="MBL7631035.1"/>
    <property type="molecule type" value="Genomic_DNA"/>
</dbReference>
<dbReference type="Pfam" id="PF09660">
    <property type="entry name" value="DUF2397"/>
    <property type="match status" value="1"/>
</dbReference>
<dbReference type="InterPro" id="IPR013493">
    <property type="entry name" value="CHP02677"/>
</dbReference>
<evidence type="ECO:0000256" key="1">
    <source>
        <dbReference type="SAM" id="MobiDB-lite"/>
    </source>
</evidence>
<dbReference type="AlphaFoldDB" id="A0A937UT94"/>
<keyword evidence="3" id="KW-1185">Reference proteome</keyword>
<name>A0A937UT94_9ACTN</name>
<gene>
    <name evidence="2" type="ORF">I7412_28525</name>
</gene>
<dbReference type="NCBIfam" id="TIGR02677">
    <property type="entry name" value="TIGR02677 family protein"/>
    <property type="match status" value="1"/>
</dbReference>
<proteinExistence type="predicted"/>
<evidence type="ECO:0000313" key="2">
    <source>
        <dbReference type="EMBL" id="MBL7631035.1"/>
    </source>
</evidence>
<comment type="caution">
    <text evidence="2">The sequence shown here is derived from an EMBL/GenBank/DDBJ whole genome shotgun (WGS) entry which is preliminary data.</text>
</comment>
<dbReference type="Proteomes" id="UP000604475">
    <property type="component" value="Unassembled WGS sequence"/>
</dbReference>
<reference evidence="2" key="1">
    <citation type="submission" date="2020-12" db="EMBL/GenBank/DDBJ databases">
        <title>Genomic characterization of non-nitrogen-fixing Frankia strains.</title>
        <authorList>
            <person name="Carlos-Shanley C."/>
            <person name="Guerra T."/>
            <person name="Hahn D."/>
        </authorList>
    </citation>
    <scope>NUCLEOTIDE SEQUENCE</scope>
    <source>
        <strain evidence="2">CN6</strain>
    </source>
</reference>
<accession>A0A937UT94</accession>
<protein>
    <submittedName>
        <fullName evidence="2">TIGR02677 family protein</fullName>
    </submittedName>
</protein>
<sequence length="539" mass="58932">MTTTSAQDTPATLGGIPAPDLPGGAFGIAAFTADDRLRLFHFAATEKRHEYLWLLRALDRARADYQVLVHVADAQAALDALAEERPDARVSDVQSLLDSLADWKVLDRSYDGTRAANLAEYRNRHYVYQFTQAGYRAYRAVEDVLSASLEDAQLSRLVFPDILADLRALAEAVREGDAPEVYRKLSRLDSVLADMAQRAARFYLMLGDLSRTNDTRPEVFLAHKDALLAHMREFHSELSRYAPLLADAVEAVGAEGPDRVAVLAAEADDSLFHSRDRTAEWRRRWAGLVQWFGTSQGGAQRASEADRLQDATITAIANVTALLRRVTESRRGGISRESQLRHLAQWFTNLPADTDAHALYQAVFGLGGPRHVAAGYEDPELIPSRQSWWEAEPVALSRTLVRVGRRAGLQGPGRLQRDEAAKEWLRAEQLKATTQRRSAMAQLADNGVHDRVLDEVETEALLSLLSIALVARVPVSRTVDSGPGPVATGSSDGVRLTLRPGPGVTTVRTVRGRLHLDGLAIEIRSAGSGLVAPAAAVPA</sequence>